<name>A0ABP8XQQ0_9ACTN</name>
<accession>A0ABP8XQQ0</accession>
<keyword evidence="2" id="KW-1133">Transmembrane helix</keyword>
<dbReference type="InterPro" id="IPR045931">
    <property type="entry name" value="DUF6350"/>
</dbReference>
<feature type="transmembrane region" description="Helical" evidence="2">
    <location>
        <begin position="256"/>
        <end position="278"/>
    </location>
</feature>
<keyword evidence="4" id="KW-1185">Reference proteome</keyword>
<evidence type="ECO:0000313" key="4">
    <source>
        <dbReference type="Proteomes" id="UP001499974"/>
    </source>
</evidence>
<dbReference type="RefSeq" id="WP_345522664.1">
    <property type="nucleotide sequence ID" value="NZ_BAABKM010000002.1"/>
</dbReference>
<protein>
    <submittedName>
        <fullName evidence="3">DUF6350 family protein</fullName>
    </submittedName>
</protein>
<feature type="transmembrane region" description="Helical" evidence="2">
    <location>
        <begin position="32"/>
        <end position="60"/>
    </location>
</feature>
<evidence type="ECO:0000256" key="1">
    <source>
        <dbReference type="SAM" id="MobiDB-lite"/>
    </source>
</evidence>
<reference evidence="4" key="1">
    <citation type="journal article" date="2019" name="Int. J. Syst. Evol. Microbiol.">
        <title>The Global Catalogue of Microorganisms (GCM) 10K type strain sequencing project: providing services to taxonomists for standard genome sequencing and annotation.</title>
        <authorList>
            <consortium name="The Broad Institute Genomics Platform"/>
            <consortium name="The Broad Institute Genome Sequencing Center for Infectious Disease"/>
            <person name="Wu L."/>
            <person name="Ma J."/>
        </authorList>
    </citation>
    <scope>NUCLEOTIDE SEQUENCE [LARGE SCALE GENOMIC DNA]</scope>
    <source>
        <strain evidence="4">JCM 18531</strain>
    </source>
</reference>
<dbReference type="EMBL" id="BAABKM010000002">
    <property type="protein sequence ID" value="GAA4712668.1"/>
    <property type="molecule type" value="Genomic_DNA"/>
</dbReference>
<dbReference type="Proteomes" id="UP001499974">
    <property type="component" value="Unassembled WGS sequence"/>
</dbReference>
<feature type="transmembrane region" description="Helical" evidence="2">
    <location>
        <begin position="285"/>
        <end position="306"/>
    </location>
</feature>
<keyword evidence="2" id="KW-0472">Membrane</keyword>
<feature type="transmembrane region" description="Helical" evidence="2">
    <location>
        <begin position="349"/>
        <end position="370"/>
    </location>
</feature>
<dbReference type="Pfam" id="PF19877">
    <property type="entry name" value="DUF6350"/>
    <property type="match status" value="1"/>
</dbReference>
<keyword evidence="2" id="KW-0812">Transmembrane</keyword>
<feature type="transmembrane region" description="Helical" evidence="2">
    <location>
        <begin position="211"/>
        <end position="236"/>
    </location>
</feature>
<sequence>MTSLLPGSFSAGPTSAGPGRTSTDPRHRSPLVPVALLGGVAAAGATLLVCLAVGVVGWFLADAGAHGTPRDGLRVGALGWLLAHGSGIRVDGVAITLVPLGISALCAWSAWRVGHRVGDAISGHGPDADRIADGERDWTVPIAASMFTAGYLLVAIITGVVAATPETGLSLARVVGWSLVLSMTFGWTGIAVGAGRLAIWATVVPPWLRAALAGGLRILAAFLVVSTAVFLVALAVDFGTAVNVMSRLHTDAGDATVYTVLTATLVPNAAIFTSSYLLGPGFAVGVGTAVSPALVTLGPVPMFPLLAALPDNGPTPAWTAYLLAVPPLVAAVAAARAQRRTPTLRWDEGAMRGGVGGVTAGLLLGILAAVSGGAAGPGRMRMVGPESMDVLVHAVTAFGLGGVVGGLAMTWWQRRAARSS</sequence>
<feature type="transmembrane region" description="Helical" evidence="2">
    <location>
        <begin position="140"/>
        <end position="163"/>
    </location>
</feature>
<gene>
    <name evidence="3" type="ORF">GCM10023349_34690</name>
</gene>
<feature type="transmembrane region" description="Helical" evidence="2">
    <location>
        <begin position="175"/>
        <end position="199"/>
    </location>
</feature>
<feature type="transmembrane region" description="Helical" evidence="2">
    <location>
        <begin position="318"/>
        <end position="337"/>
    </location>
</feature>
<comment type="caution">
    <text evidence="3">The sequence shown here is derived from an EMBL/GenBank/DDBJ whole genome shotgun (WGS) entry which is preliminary data.</text>
</comment>
<evidence type="ECO:0000313" key="3">
    <source>
        <dbReference type="EMBL" id="GAA4712668.1"/>
    </source>
</evidence>
<feature type="transmembrane region" description="Helical" evidence="2">
    <location>
        <begin position="390"/>
        <end position="412"/>
    </location>
</feature>
<organism evidence="3 4">
    <name type="scientific">Nocardioides conyzicola</name>
    <dbReference type="NCBI Taxonomy" id="1651781"/>
    <lineage>
        <taxon>Bacteria</taxon>
        <taxon>Bacillati</taxon>
        <taxon>Actinomycetota</taxon>
        <taxon>Actinomycetes</taxon>
        <taxon>Propionibacteriales</taxon>
        <taxon>Nocardioidaceae</taxon>
        <taxon>Nocardioides</taxon>
    </lineage>
</organism>
<proteinExistence type="predicted"/>
<feature type="region of interest" description="Disordered" evidence="1">
    <location>
        <begin position="1"/>
        <end position="27"/>
    </location>
</feature>
<evidence type="ECO:0000256" key="2">
    <source>
        <dbReference type="SAM" id="Phobius"/>
    </source>
</evidence>